<feature type="domain" description="Galectin" evidence="3">
    <location>
        <begin position="353"/>
        <end position="494"/>
    </location>
</feature>
<evidence type="ECO:0000313" key="4">
    <source>
        <dbReference type="EnsemblMetazoa" id="GAUT043887-PA"/>
    </source>
</evidence>
<dbReference type="SUPFAM" id="SSF49899">
    <property type="entry name" value="Concanavalin A-like lectins/glucanases"/>
    <property type="match status" value="2"/>
</dbReference>
<dbReference type="SMART" id="SM00908">
    <property type="entry name" value="Gal-bind_lectin"/>
    <property type="match status" value="2"/>
</dbReference>
<feature type="domain" description="Galectin" evidence="3">
    <location>
        <begin position="149"/>
        <end position="283"/>
    </location>
</feature>
<dbReference type="GO" id="GO:0030246">
    <property type="term" value="F:carbohydrate binding"/>
    <property type="evidence" value="ECO:0007669"/>
    <property type="project" value="UniProtKB-UniRule"/>
</dbReference>
<protein>
    <recommendedName>
        <fullName evidence="2">Galectin</fullName>
    </recommendedName>
</protein>
<dbReference type="InterPro" id="IPR001079">
    <property type="entry name" value="Galectin_CRD"/>
</dbReference>
<dbReference type="PROSITE" id="PS51304">
    <property type="entry name" value="GALECTIN"/>
    <property type="match status" value="2"/>
</dbReference>
<dbReference type="Gene3D" id="2.60.120.200">
    <property type="match status" value="2"/>
</dbReference>
<dbReference type="InterPro" id="IPR044156">
    <property type="entry name" value="Galectin-like"/>
</dbReference>
<dbReference type="FunFam" id="2.60.120.200:FF:000180">
    <property type="entry name" value="Galectin"/>
    <property type="match status" value="1"/>
</dbReference>
<dbReference type="STRING" id="7395.A0A1A9VQ04"/>
<reference evidence="4" key="1">
    <citation type="submission" date="2020-05" db="UniProtKB">
        <authorList>
            <consortium name="EnsemblMetazoa"/>
        </authorList>
    </citation>
    <scope>IDENTIFICATION</scope>
    <source>
        <strain evidence="4">TTRI</strain>
    </source>
</reference>
<keyword evidence="5" id="KW-1185">Reference proteome</keyword>
<dbReference type="SMART" id="SM00276">
    <property type="entry name" value="GLECT"/>
    <property type="match status" value="2"/>
</dbReference>
<evidence type="ECO:0000256" key="2">
    <source>
        <dbReference type="RuleBase" id="RU102079"/>
    </source>
</evidence>
<proteinExistence type="predicted"/>
<organism evidence="4 5">
    <name type="scientific">Glossina austeni</name>
    <name type="common">Savannah tsetse fly</name>
    <dbReference type="NCBI Taxonomy" id="7395"/>
    <lineage>
        <taxon>Eukaryota</taxon>
        <taxon>Metazoa</taxon>
        <taxon>Ecdysozoa</taxon>
        <taxon>Arthropoda</taxon>
        <taxon>Hexapoda</taxon>
        <taxon>Insecta</taxon>
        <taxon>Pterygota</taxon>
        <taxon>Neoptera</taxon>
        <taxon>Endopterygota</taxon>
        <taxon>Diptera</taxon>
        <taxon>Brachycera</taxon>
        <taxon>Muscomorpha</taxon>
        <taxon>Hippoboscoidea</taxon>
        <taxon>Glossinidae</taxon>
        <taxon>Glossina</taxon>
    </lineage>
</organism>
<dbReference type="PANTHER" id="PTHR11346:SF176">
    <property type="entry name" value="32 KDA BETA-GALACTOSIDE-BINDING LECTIN LEC-3"/>
    <property type="match status" value="1"/>
</dbReference>
<dbReference type="Proteomes" id="UP000078200">
    <property type="component" value="Unassembled WGS sequence"/>
</dbReference>
<dbReference type="VEuPathDB" id="VectorBase:GAUT043887"/>
<sequence length="526" mass="61187">MSALFFYVSSSFYDLYEFTTAFVRCGYNVERSLCYLKHKKRLQLFRYYCRQYWINKCKEIYRYREKKPVRKFSEQKSNINLRRIMQRSSIDFDESEMIEEGFECTDSFGMDEGDGNFETFPELDFENIDVHSLDECTSVLSDGKEELVYYNPRLIRLHAGVSLTVNGITKPYCERFSINLVIENSSRDIALHINPRLPQGYIVRNSKVHGIWGDEEKASPLPFNLKRDRKFSIQVLFTEVCYMISVNGYHFCKFSHRLPYRDVGTLEVKGDIDDIKVERMEVQNYPERLPQTKPAAIKLGLPLKAIYQGNFDEGDGDAIKVPRQWRRITMPTRVTLALTRDKSEESEIPLPFYGTLPKGGFTLGRVLKIEGRTKLLPHSFYVNLQSGCHVWPHPTVAFHLNPRFAKQHGGIVGRTTLVRNAWMEGSWGMEDRSDVDTEFRPGKAFSMCIVSTQASFQIYLNHRFITEFKYRVGPHTIDTVYIQGDIKLWDVMLANELSFEAIKPAHKIVFANADPSERKYDRRVIG</sequence>
<evidence type="ECO:0000256" key="1">
    <source>
        <dbReference type="ARBA" id="ARBA00022734"/>
    </source>
</evidence>
<dbReference type="GO" id="GO:0016936">
    <property type="term" value="F:galactoside binding"/>
    <property type="evidence" value="ECO:0007669"/>
    <property type="project" value="TreeGrafter"/>
</dbReference>
<keyword evidence="1 2" id="KW-0430">Lectin</keyword>
<evidence type="ECO:0000259" key="3">
    <source>
        <dbReference type="PROSITE" id="PS51304"/>
    </source>
</evidence>
<dbReference type="Pfam" id="PF00337">
    <property type="entry name" value="Gal-bind_lectin"/>
    <property type="match status" value="2"/>
</dbReference>
<evidence type="ECO:0000313" key="5">
    <source>
        <dbReference type="Proteomes" id="UP000078200"/>
    </source>
</evidence>
<dbReference type="CDD" id="cd00070">
    <property type="entry name" value="GLECT"/>
    <property type="match status" value="2"/>
</dbReference>
<dbReference type="AlphaFoldDB" id="A0A1A9VQ04"/>
<dbReference type="PANTHER" id="PTHR11346">
    <property type="entry name" value="GALECTIN"/>
    <property type="match status" value="1"/>
</dbReference>
<dbReference type="EnsemblMetazoa" id="GAUT043887-RA">
    <property type="protein sequence ID" value="GAUT043887-PA"/>
    <property type="gene ID" value="GAUT043887"/>
</dbReference>
<name>A0A1A9VQ04_GLOAU</name>
<dbReference type="InterPro" id="IPR013320">
    <property type="entry name" value="ConA-like_dom_sf"/>
</dbReference>
<accession>A0A1A9VQ04</accession>